<feature type="domain" description="ABC transporter" evidence="10">
    <location>
        <begin position="4"/>
        <end position="253"/>
    </location>
</feature>
<evidence type="ECO:0000256" key="2">
    <source>
        <dbReference type="ARBA" id="ARBA00005417"/>
    </source>
</evidence>
<accession>A0ABZ1BS68</accession>
<keyword evidence="6" id="KW-0547">Nucleotide-binding</keyword>
<comment type="similarity">
    <text evidence="2">Belongs to the ABC transporter superfamily.</text>
</comment>
<dbReference type="InterPro" id="IPR013563">
    <property type="entry name" value="Oligopep_ABC_C"/>
</dbReference>
<keyword evidence="9" id="KW-0472">Membrane</keyword>
<keyword evidence="12" id="KW-1185">Reference proteome</keyword>
<evidence type="ECO:0000256" key="5">
    <source>
        <dbReference type="ARBA" id="ARBA00022519"/>
    </source>
</evidence>
<reference evidence="12" key="1">
    <citation type="submission" date="2023-12" db="EMBL/GenBank/DDBJ databases">
        <title>Novel isolates from deep terrestrial aquifers shed light on the physiology and ecology of the class Limnochordia.</title>
        <authorList>
            <person name="Karnachuk O.V."/>
            <person name="Lukina A.P."/>
            <person name="Avakyan M.R."/>
            <person name="Kadnikov V."/>
            <person name="Begmatov S."/>
            <person name="Beletsky A.V."/>
            <person name="Mardanov A.V."/>
            <person name="Ravin N.V."/>
        </authorList>
    </citation>
    <scope>NUCLEOTIDE SEQUENCE [LARGE SCALE GENOMIC DNA]</scope>
    <source>
        <strain evidence="12">LN</strain>
    </source>
</reference>
<organism evidence="11 12">
    <name type="scientific">Geochorda subterranea</name>
    <dbReference type="NCBI Taxonomy" id="3109564"/>
    <lineage>
        <taxon>Bacteria</taxon>
        <taxon>Bacillati</taxon>
        <taxon>Bacillota</taxon>
        <taxon>Limnochordia</taxon>
        <taxon>Limnochordales</taxon>
        <taxon>Geochordaceae</taxon>
        <taxon>Geochorda</taxon>
    </lineage>
</organism>
<name>A0ABZ1BS68_9FIRM</name>
<protein>
    <submittedName>
        <fullName evidence="11">ABC transporter ATP-binding protein</fullName>
    </submittedName>
</protein>
<proteinExistence type="inferred from homology"/>
<dbReference type="InterPro" id="IPR017871">
    <property type="entry name" value="ABC_transporter-like_CS"/>
</dbReference>
<evidence type="ECO:0000256" key="4">
    <source>
        <dbReference type="ARBA" id="ARBA00022475"/>
    </source>
</evidence>
<evidence type="ECO:0000313" key="12">
    <source>
        <dbReference type="Proteomes" id="UP001333102"/>
    </source>
</evidence>
<evidence type="ECO:0000256" key="8">
    <source>
        <dbReference type="ARBA" id="ARBA00022967"/>
    </source>
</evidence>
<dbReference type="Gene3D" id="3.40.50.300">
    <property type="entry name" value="P-loop containing nucleotide triphosphate hydrolases"/>
    <property type="match status" value="1"/>
</dbReference>
<dbReference type="InterPro" id="IPR003593">
    <property type="entry name" value="AAA+_ATPase"/>
</dbReference>
<dbReference type="PANTHER" id="PTHR43297">
    <property type="entry name" value="OLIGOPEPTIDE TRANSPORT ATP-BINDING PROTEIN APPD"/>
    <property type="match status" value="1"/>
</dbReference>
<dbReference type="RefSeq" id="WP_324669868.1">
    <property type="nucleotide sequence ID" value="NZ_CP141614.1"/>
</dbReference>
<dbReference type="NCBIfam" id="TIGR01727">
    <property type="entry name" value="oligo_HPY"/>
    <property type="match status" value="1"/>
</dbReference>
<keyword evidence="8" id="KW-1278">Translocase</keyword>
<dbReference type="PANTHER" id="PTHR43297:SF14">
    <property type="entry name" value="ATPASE AAA-TYPE CORE DOMAIN-CONTAINING PROTEIN"/>
    <property type="match status" value="1"/>
</dbReference>
<dbReference type="InterPro" id="IPR027417">
    <property type="entry name" value="P-loop_NTPase"/>
</dbReference>
<dbReference type="EMBL" id="CP141614">
    <property type="protein sequence ID" value="WRP15465.1"/>
    <property type="molecule type" value="Genomic_DNA"/>
</dbReference>
<dbReference type="PROSITE" id="PS00211">
    <property type="entry name" value="ABC_TRANSPORTER_1"/>
    <property type="match status" value="1"/>
</dbReference>
<keyword evidence="4" id="KW-1003">Cell membrane</keyword>
<dbReference type="CDD" id="cd03257">
    <property type="entry name" value="ABC_NikE_OppD_transporters"/>
    <property type="match status" value="1"/>
</dbReference>
<keyword evidence="3" id="KW-0813">Transport</keyword>
<comment type="subcellular location">
    <subcellularLocation>
        <location evidence="1">Cell membrane</location>
        <topology evidence="1">Peripheral membrane protein</topology>
    </subcellularLocation>
</comment>
<dbReference type="InterPro" id="IPR003439">
    <property type="entry name" value="ABC_transporter-like_ATP-bd"/>
</dbReference>
<dbReference type="GO" id="GO:0005524">
    <property type="term" value="F:ATP binding"/>
    <property type="evidence" value="ECO:0007669"/>
    <property type="project" value="UniProtKB-KW"/>
</dbReference>
<evidence type="ECO:0000256" key="7">
    <source>
        <dbReference type="ARBA" id="ARBA00022840"/>
    </source>
</evidence>
<evidence type="ECO:0000313" key="11">
    <source>
        <dbReference type="EMBL" id="WRP15465.1"/>
    </source>
</evidence>
<dbReference type="Pfam" id="PF00005">
    <property type="entry name" value="ABC_tran"/>
    <property type="match status" value="1"/>
</dbReference>
<keyword evidence="5" id="KW-0997">Cell inner membrane</keyword>
<evidence type="ECO:0000256" key="9">
    <source>
        <dbReference type="ARBA" id="ARBA00023136"/>
    </source>
</evidence>
<dbReference type="PROSITE" id="PS50893">
    <property type="entry name" value="ABC_TRANSPORTER_2"/>
    <property type="match status" value="1"/>
</dbReference>
<dbReference type="InterPro" id="IPR050388">
    <property type="entry name" value="ABC_Ni/Peptide_Import"/>
</dbReference>
<keyword evidence="7 11" id="KW-0067">ATP-binding</keyword>
<dbReference type="SMART" id="SM00382">
    <property type="entry name" value="AAA"/>
    <property type="match status" value="1"/>
</dbReference>
<evidence type="ECO:0000256" key="1">
    <source>
        <dbReference type="ARBA" id="ARBA00004202"/>
    </source>
</evidence>
<evidence type="ECO:0000256" key="6">
    <source>
        <dbReference type="ARBA" id="ARBA00022741"/>
    </source>
</evidence>
<gene>
    <name evidence="11" type="ORF">VLY81_04690</name>
</gene>
<evidence type="ECO:0000256" key="3">
    <source>
        <dbReference type="ARBA" id="ARBA00022448"/>
    </source>
</evidence>
<evidence type="ECO:0000259" key="10">
    <source>
        <dbReference type="PROSITE" id="PS50893"/>
    </source>
</evidence>
<dbReference type="Proteomes" id="UP001333102">
    <property type="component" value="Chromosome"/>
</dbReference>
<dbReference type="SUPFAM" id="SSF52540">
    <property type="entry name" value="P-loop containing nucleoside triphosphate hydrolases"/>
    <property type="match status" value="1"/>
</dbReference>
<dbReference type="Pfam" id="PF08352">
    <property type="entry name" value="oligo_HPY"/>
    <property type="match status" value="1"/>
</dbReference>
<sequence length="345" mass="37935">MPLLKIQDLEMQYTTRRGPIRAVVDANLALEPGESLGIVGESGSGKTSLAISIMKLLPDNARITRGHIYLDGQDLVPLPEHRMRRVRWQKVSMIFQAAMNSWNPVYTVGDQIVEVIQNHEPKVSRQQARERIAELFHMVGLSPERMDHYPHEYSGGMKQRAVIAMALACQPRLVIADEPTTALDVIVQERILQQLDGIRRRLGMTMIYISHDVAVIAEVSDRVAVMYAGRIVEVGRATEIFKRPRHPYTGGLMASFPSLTGPKRALVTIPGEPPNLLAPPAGCAFHPRCPYATERCRIEVPPLEAAPGDGSGHRVACWHPLSGQDVRADFEARAAAAASAGGVGR</sequence>